<dbReference type="RefSeq" id="WP_155613068.1">
    <property type="nucleotide sequence ID" value="NZ_WNZW01000015.1"/>
</dbReference>
<keyword evidence="1" id="KW-1133">Transmembrane helix</keyword>
<accession>A0A7X2Z534</accession>
<evidence type="ECO:0000256" key="1">
    <source>
        <dbReference type="SAM" id="Phobius"/>
    </source>
</evidence>
<organism evidence="2 3">
    <name type="scientific">Paenibacillus woosongensis</name>
    <dbReference type="NCBI Taxonomy" id="307580"/>
    <lineage>
        <taxon>Bacteria</taxon>
        <taxon>Bacillati</taxon>
        <taxon>Bacillota</taxon>
        <taxon>Bacilli</taxon>
        <taxon>Bacillales</taxon>
        <taxon>Paenibacillaceae</taxon>
        <taxon>Paenibacillus</taxon>
    </lineage>
</organism>
<reference evidence="2 3" key="1">
    <citation type="submission" date="2019-11" db="EMBL/GenBank/DDBJ databases">
        <title>Draft genome sequences of five Paenibacillus species of dairy origin.</title>
        <authorList>
            <person name="Olajide A.M."/>
            <person name="Chen S."/>
            <person name="Lapointe G."/>
        </authorList>
    </citation>
    <scope>NUCLEOTIDE SEQUENCE [LARGE SCALE GENOMIC DNA]</scope>
    <source>
        <strain evidence="2 3">12CR55</strain>
    </source>
</reference>
<keyword evidence="1" id="KW-0472">Membrane</keyword>
<keyword evidence="1" id="KW-0812">Transmembrane</keyword>
<protein>
    <recommendedName>
        <fullName evidence="4">DUF2269 domain-containing protein</fullName>
    </recommendedName>
</protein>
<gene>
    <name evidence="2" type="ORF">GNP95_22330</name>
</gene>
<feature type="transmembrane region" description="Helical" evidence="1">
    <location>
        <begin position="49"/>
        <end position="74"/>
    </location>
</feature>
<comment type="caution">
    <text evidence="2">The sequence shown here is derived from an EMBL/GenBank/DDBJ whole genome shotgun (WGS) entry which is preliminary data.</text>
</comment>
<dbReference type="OrthoDB" id="156858at2"/>
<dbReference type="Proteomes" id="UP000447876">
    <property type="component" value="Unassembled WGS sequence"/>
</dbReference>
<dbReference type="AlphaFoldDB" id="A0A7X2Z534"/>
<evidence type="ECO:0000313" key="3">
    <source>
        <dbReference type="Proteomes" id="UP000447876"/>
    </source>
</evidence>
<feature type="transmembrane region" description="Helical" evidence="1">
    <location>
        <begin position="135"/>
        <end position="154"/>
    </location>
</feature>
<evidence type="ECO:0000313" key="2">
    <source>
        <dbReference type="EMBL" id="MUG47694.1"/>
    </source>
</evidence>
<sequence length="204" mass="22444">MTLSPSLRKLVLAIHVITTMGWLGSAAAYIPLAAYLLNNQDADTIRSAIQMMSMVVNFIVVPVAFASLLTGVALSLGTRWGLFRHYWISFKLLFTVIALFMLVAYLVELNHAASIASKSTLSSTDLSILKDSIHIVHPSGGLLVVLVATILSVYKPKGMTKYGWRKQQEIKNSTERYTTPVWIKILGSAVILLLLLIVALILFN</sequence>
<proteinExistence type="predicted"/>
<evidence type="ECO:0008006" key="4">
    <source>
        <dbReference type="Google" id="ProtNLM"/>
    </source>
</evidence>
<feature type="transmembrane region" description="Helical" evidence="1">
    <location>
        <begin position="181"/>
        <end position="203"/>
    </location>
</feature>
<feature type="transmembrane region" description="Helical" evidence="1">
    <location>
        <begin position="12"/>
        <end position="37"/>
    </location>
</feature>
<dbReference type="EMBL" id="WNZW01000015">
    <property type="protein sequence ID" value="MUG47694.1"/>
    <property type="molecule type" value="Genomic_DNA"/>
</dbReference>
<feature type="transmembrane region" description="Helical" evidence="1">
    <location>
        <begin position="86"/>
        <end position="107"/>
    </location>
</feature>
<name>A0A7X2Z534_9BACL</name>